<name>A0A177NX80_9GAMM</name>
<keyword evidence="2" id="KW-1185">Reference proteome</keyword>
<gene>
    <name evidence="1" type="ORF">A1355_23050</name>
</gene>
<dbReference type="RefSeq" id="WP_064026774.1">
    <property type="nucleotide sequence ID" value="NZ_LUUK01000092.1"/>
</dbReference>
<dbReference type="Gene3D" id="3.90.1720.10">
    <property type="entry name" value="endopeptidase domain like (from Nostoc punctiforme)"/>
    <property type="match status" value="1"/>
</dbReference>
<dbReference type="AlphaFoldDB" id="A0A177NX80"/>
<dbReference type="EMBL" id="LUUK01000092">
    <property type="protein sequence ID" value="OAI21789.1"/>
    <property type="molecule type" value="Genomic_DNA"/>
</dbReference>
<evidence type="ECO:0000313" key="2">
    <source>
        <dbReference type="Proteomes" id="UP000077628"/>
    </source>
</evidence>
<reference evidence="2" key="1">
    <citation type="submission" date="2016-03" db="EMBL/GenBank/DDBJ databases">
        <authorList>
            <person name="Heylen K."/>
            <person name="De Vos P."/>
            <person name="Vekeman B."/>
        </authorList>
    </citation>
    <scope>NUCLEOTIDE SEQUENCE [LARGE SCALE GENOMIC DNA]</scope>
    <source>
        <strain evidence="2">R-45383</strain>
    </source>
</reference>
<dbReference type="InterPro" id="IPR024453">
    <property type="entry name" value="Peptidase_C92"/>
</dbReference>
<sequence length="322" mass="36608">MYILDMNQLKEGDVLLTSEKSLTSKGVRGVTFSGFSHAILYVGHGSYIHSDSKGVHSANIQRLLFDKPSRVKVLRPKAGGVATNASMYARSQIGKEYSIKEAVRTKIGTQRNKENKQFCSRLVAEAFEHAGKKVVENPSYCSPEDINHSSFFDEVSGVIRIATEEEVRFAKSFNPIQRQTEITNAILSEARRITKSKIQTLEELTLYVTSNPACADSIVDVYTKSGYLTMWQFEMEQNPWRYNGELFMSLPISREEKLSLAKFEAESAKKQLELYEYNYRAYEQLGKKAWSSYISMSLNLYSNLLKQMTSRLQASEYVIKNA</sequence>
<comment type="caution">
    <text evidence="1">The sequence shown here is derived from an EMBL/GenBank/DDBJ whole genome shotgun (WGS) entry which is preliminary data.</text>
</comment>
<accession>A0A177NX80</accession>
<proteinExistence type="predicted"/>
<dbReference type="STRING" id="702114.A1355_23050"/>
<dbReference type="Pfam" id="PF05708">
    <property type="entry name" value="Peptidase_C92"/>
    <property type="match status" value="1"/>
</dbReference>
<organism evidence="1 2">
    <name type="scientific">Methylomonas koyamae</name>
    <dbReference type="NCBI Taxonomy" id="702114"/>
    <lineage>
        <taxon>Bacteria</taxon>
        <taxon>Pseudomonadati</taxon>
        <taxon>Pseudomonadota</taxon>
        <taxon>Gammaproteobacteria</taxon>
        <taxon>Methylococcales</taxon>
        <taxon>Methylococcaceae</taxon>
        <taxon>Methylomonas</taxon>
    </lineage>
</organism>
<dbReference type="OrthoDB" id="7843671at2"/>
<dbReference type="SUPFAM" id="SSF54001">
    <property type="entry name" value="Cysteine proteinases"/>
    <property type="match status" value="1"/>
</dbReference>
<evidence type="ECO:0000313" key="1">
    <source>
        <dbReference type="EMBL" id="OAI21789.1"/>
    </source>
</evidence>
<protein>
    <recommendedName>
        <fullName evidence="3">Permuted papain-like amidase enzyme, YaeF/YiiX, C92 family</fullName>
    </recommendedName>
</protein>
<dbReference type="Proteomes" id="UP000077628">
    <property type="component" value="Unassembled WGS sequence"/>
</dbReference>
<dbReference type="InterPro" id="IPR038765">
    <property type="entry name" value="Papain-like_cys_pep_sf"/>
</dbReference>
<evidence type="ECO:0008006" key="3">
    <source>
        <dbReference type="Google" id="ProtNLM"/>
    </source>
</evidence>